<feature type="compositionally biased region" description="Pro residues" evidence="1">
    <location>
        <begin position="1"/>
        <end position="10"/>
    </location>
</feature>
<dbReference type="Proteomes" id="UP000438429">
    <property type="component" value="Unassembled WGS sequence"/>
</dbReference>
<evidence type="ECO:0000313" key="2">
    <source>
        <dbReference type="EMBL" id="KAF0022248.1"/>
    </source>
</evidence>
<feature type="region of interest" description="Disordered" evidence="1">
    <location>
        <begin position="1"/>
        <end position="20"/>
    </location>
</feature>
<protein>
    <submittedName>
        <fullName evidence="2">Uncharacterized protein</fullName>
    </submittedName>
</protein>
<accession>A0A6A4RQB2</accession>
<name>A0A6A4RQB2_SCOMX</name>
<evidence type="ECO:0000256" key="1">
    <source>
        <dbReference type="SAM" id="MobiDB-lite"/>
    </source>
</evidence>
<proteinExistence type="predicted"/>
<organism evidence="2 3">
    <name type="scientific">Scophthalmus maximus</name>
    <name type="common">Turbot</name>
    <name type="synonym">Psetta maxima</name>
    <dbReference type="NCBI Taxonomy" id="52904"/>
    <lineage>
        <taxon>Eukaryota</taxon>
        <taxon>Metazoa</taxon>
        <taxon>Chordata</taxon>
        <taxon>Craniata</taxon>
        <taxon>Vertebrata</taxon>
        <taxon>Euteleostomi</taxon>
        <taxon>Actinopterygii</taxon>
        <taxon>Neopterygii</taxon>
        <taxon>Teleostei</taxon>
        <taxon>Neoteleostei</taxon>
        <taxon>Acanthomorphata</taxon>
        <taxon>Carangaria</taxon>
        <taxon>Pleuronectiformes</taxon>
        <taxon>Pleuronectoidei</taxon>
        <taxon>Scophthalmidae</taxon>
        <taxon>Scophthalmus</taxon>
    </lineage>
</organism>
<gene>
    <name evidence="2" type="ORF">F2P81_025510</name>
</gene>
<dbReference type="EMBL" id="VEVO01000038">
    <property type="protein sequence ID" value="KAF0022248.1"/>
    <property type="molecule type" value="Genomic_DNA"/>
</dbReference>
<evidence type="ECO:0000313" key="3">
    <source>
        <dbReference type="Proteomes" id="UP000438429"/>
    </source>
</evidence>
<comment type="caution">
    <text evidence="2">The sequence shown here is derived from an EMBL/GenBank/DDBJ whole genome shotgun (WGS) entry which is preliminary data.</text>
</comment>
<reference evidence="2 3" key="1">
    <citation type="submission" date="2019-06" db="EMBL/GenBank/DDBJ databases">
        <title>Draft genomes of female and male turbot (Scophthalmus maximus).</title>
        <authorList>
            <person name="Xu H."/>
            <person name="Xu X.-W."/>
            <person name="Shao C."/>
            <person name="Chen S."/>
        </authorList>
    </citation>
    <scope>NUCLEOTIDE SEQUENCE [LARGE SCALE GENOMIC DNA]</scope>
    <source>
        <strain evidence="2">Ysfricsl-2016a</strain>
        <tissue evidence="2">Blood</tissue>
    </source>
</reference>
<dbReference type="AlphaFoldDB" id="A0A6A4RQB2"/>
<sequence>MASSETPPPSIRQGARIVPPDSDSTVEEVLLAVGQQVGHDQMNRAVVVFLKDEPHVHQLFIRDIFVQVSPLSAPSTRITVSGVPPFIPNELLENELRRFGKLASGFRTLSLGCKDPKLRHVQSLRRQAFMFLDSRGVVQGQAR</sequence>